<feature type="region of interest" description="Disordered" evidence="2">
    <location>
        <begin position="904"/>
        <end position="1032"/>
    </location>
</feature>
<dbReference type="Pfam" id="PF08729">
    <property type="entry name" value="HUN"/>
    <property type="match status" value="1"/>
</dbReference>
<feature type="region of interest" description="Disordered" evidence="2">
    <location>
        <begin position="1237"/>
        <end position="1292"/>
    </location>
</feature>
<feature type="compositionally biased region" description="Polar residues" evidence="2">
    <location>
        <begin position="1049"/>
        <end position="1079"/>
    </location>
</feature>
<evidence type="ECO:0008006" key="7">
    <source>
        <dbReference type="Google" id="ProtNLM"/>
    </source>
</evidence>
<feature type="compositionally biased region" description="Basic and acidic residues" evidence="2">
    <location>
        <begin position="411"/>
        <end position="428"/>
    </location>
</feature>
<accession>A0A7M5UET2</accession>
<protein>
    <recommendedName>
        <fullName evidence="7">Ubinuclein-1</fullName>
    </recommendedName>
</protein>
<feature type="compositionally biased region" description="Polar residues" evidence="2">
    <location>
        <begin position="961"/>
        <end position="972"/>
    </location>
</feature>
<dbReference type="PANTHER" id="PTHR21669">
    <property type="entry name" value="CAPZ-INTERACTING PROTEIN AND RELATED PROTEINS"/>
    <property type="match status" value="1"/>
</dbReference>
<feature type="region of interest" description="Disordered" evidence="2">
    <location>
        <begin position="802"/>
        <end position="884"/>
    </location>
</feature>
<feature type="compositionally biased region" description="Low complexity" evidence="2">
    <location>
        <begin position="1279"/>
        <end position="1292"/>
    </location>
</feature>
<evidence type="ECO:0000313" key="6">
    <source>
        <dbReference type="Proteomes" id="UP000594262"/>
    </source>
</evidence>
<name>A0A7M5UET2_9CNID</name>
<feature type="region of interest" description="Disordered" evidence="2">
    <location>
        <begin position="1046"/>
        <end position="1080"/>
    </location>
</feature>
<feature type="compositionally biased region" description="Basic and acidic residues" evidence="2">
    <location>
        <begin position="208"/>
        <end position="217"/>
    </location>
</feature>
<dbReference type="InterPro" id="IPR026947">
    <property type="entry name" value="UBN_middle_dom"/>
</dbReference>
<reference evidence="5" key="1">
    <citation type="submission" date="2021-01" db="UniProtKB">
        <authorList>
            <consortium name="EnsemblMetazoa"/>
        </authorList>
    </citation>
    <scope>IDENTIFICATION</scope>
</reference>
<feature type="region of interest" description="Disordered" evidence="2">
    <location>
        <begin position="187"/>
        <end position="289"/>
    </location>
</feature>
<evidence type="ECO:0000313" key="5">
    <source>
        <dbReference type="EnsemblMetazoa" id="CLYHEMP009684.2"/>
    </source>
</evidence>
<dbReference type="Proteomes" id="UP000594262">
    <property type="component" value="Unplaced"/>
</dbReference>
<proteinExistence type="predicted"/>
<dbReference type="EnsemblMetazoa" id="CLYHEMT009684.2">
    <property type="protein sequence ID" value="CLYHEMP009684.2"/>
    <property type="gene ID" value="CLYHEMG009684"/>
</dbReference>
<feature type="compositionally biased region" description="Polar residues" evidence="2">
    <location>
        <begin position="656"/>
        <end position="668"/>
    </location>
</feature>
<feature type="compositionally biased region" description="Polar residues" evidence="2">
    <location>
        <begin position="838"/>
        <end position="847"/>
    </location>
</feature>
<feature type="domain" description="Ubinuclein middle" evidence="4">
    <location>
        <begin position="284"/>
        <end position="495"/>
    </location>
</feature>
<dbReference type="OrthoDB" id="68076at2759"/>
<sequence length="1292" mass="144716">MVTFLKEAKEGEMENLSFTFNQNSKSSDENEPAFRHTLDLDQLNKDEYCEIDYLQILRKSRKDSSEETSESLDGIPEQLLKYTSEKYVDGYGYEDDDGFIDNSEAYDENVPVDWTTKHGGFYINQGELDFTKSKKPSKATIKRKLAAVKNDKLSKMGKQSKTPKKKVLINQEKNRKRHETLLKAQKILNKKKAKTSAPSTTTSAVTKAPKDANKSFEDDLPLAKLASKSSSSSSSKDEDENNDNVPLSKILDKQKSSTSESGEGNSKPVPNKDVPQPPKVPPPLPTNLSEEDRKLIEELKKLAEACIKGKFFTPEINQVLLRFAKMCKMFSPKDRNAVYDHVTIFTPCARDTLLKRCRALLLQNQRDLEDGPIKKLKEEVAKAMTLQKAGYDAEVAKALQDQAREQIQQSSKDETKQENEPNAEEKAKKPMPKRKFNWSDELRKLLCEVVHNRVSLFKISKSRYMTGEEYIKDFLENEIRKIWPKGWMTSRILYKESRQGHLEITQNKTKTVKVDKKQGGALTAPSSTTTTITTTSKVAPKSITAASVSVKLPAKTTSTTATGTKASTAVLSLTKPNTTSKVIITGIKNITVPTSSVLKANSSNQKVTLKASTVNDANKASSSIFTITSPSSQTKPLTANTSKTITVPPLRKLPASSKSAATSNVLTTKDSKEKIQYSSPIYHQPEPRNHIDSPEQQTTVIFTRTISNSKPTLVSSSLPATSSQNDNNIPRSTPTKIFSKPQTIFSNAKPSSSVMSHSRQEVFSRPKNHINIDEKIISVARGLKDNKSVYDEGIKVQRTEFRQDALQRNSNSKQESLPQTLIHKEPASRNSSSSTSSQRNIFNQRSPTPDVVTPKSTTNQGVTQRTIILGGQKEEIRSKQGRTNLHQELSPQKSLMHFENHPRNQLETAQKSRLSSEPQQQVTINKTTTHHQSTTRSVSPQQQSTRVRVSPQHPSAALKASPQQQSSITKLSPQHPAAMLKTSQQQHQPRQQRANDTPLQHPRNAVPHRAAMTSPQKQQQASMSSFEQQQHQKLLQYKRMALTKEQFREASQQQRSATSLKESQQRIPTSPQKSSQSLIHQDMSPRTVVNHKAPQRMTVTQAGPQRTLAHHEVIQRQPTSQHISHRTTKMQHKPLEHYSSQMLAKVSSSSYMSDDGHSPINNQRSSWMTVDEQKRQQLLQSGHSRSKAIPNPPSRYDNSSHLSHQQTNNLHAYHQQPQKSSIKNTSMDFNDIVPFSAESHTTSGQNPSPFNPHAFHPNFSPSLADIKPSLFSFPSTSKEGGTNNNNTRENHS</sequence>
<dbReference type="RefSeq" id="XP_066916821.1">
    <property type="nucleotide sequence ID" value="XM_067060720.1"/>
</dbReference>
<evidence type="ECO:0000256" key="1">
    <source>
        <dbReference type="ARBA" id="ARBA00022553"/>
    </source>
</evidence>
<keyword evidence="1" id="KW-0597">Phosphoprotein</keyword>
<keyword evidence="6" id="KW-1185">Reference proteome</keyword>
<evidence type="ECO:0000259" key="4">
    <source>
        <dbReference type="Pfam" id="PF14075"/>
    </source>
</evidence>
<dbReference type="GO" id="GO:0005634">
    <property type="term" value="C:nucleus"/>
    <property type="evidence" value="ECO:0007669"/>
    <property type="project" value="TreeGrafter"/>
</dbReference>
<feature type="compositionally biased region" description="Polar residues" evidence="2">
    <location>
        <begin position="854"/>
        <end position="866"/>
    </location>
</feature>
<feature type="compositionally biased region" description="Low complexity" evidence="2">
    <location>
        <begin position="828"/>
        <end position="837"/>
    </location>
</feature>
<dbReference type="GO" id="GO:0006325">
    <property type="term" value="P:chromatin organization"/>
    <property type="evidence" value="ECO:0007669"/>
    <property type="project" value="TreeGrafter"/>
</dbReference>
<feature type="region of interest" description="Disordered" evidence="2">
    <location>
        <begin position="711"/>
        <end position="737"/>
    </location>
</feature>
<feature type="compositionally biased region" description="Low complexity" evidence="2">
    <location>
        <begin position="195"/>
        <end position="207"/>
    </location>
</feature>
<organism evidence="5 6">
    <name type="scientific">Clytia hemisphaerica</name>
    <dbReference type="NCBI Taxonomy" id="252671"/>
    <lineage>
        <taxon>Eukaryota</taxon>
        <taxon>Metazoa</taxon>
        <taxon>Cnidaria</taxon>
        <taxon>Hydrozoa</taxon>
        <taxon>Hydroidolina</taxon>
        <taxon>Leptothecata</taxon>
        <taxon>Obeliida</taxon>
        <taxon>Clytiidae</taxon>
        <taxon>Clytia</taxon>
    </lineage>
</organism>
<feature type="compositionally biased region" description="Pro residues" evidence="2">
    <location>
        <begin position="275"/>
        <end position="285"/>
    </location>
</feature>
<evidence type="ECO:0000259" key="3">
    <source>
        <dbReference type="Pfam" id="PF08729"/>
    </source>
</evidence>
<feature type="domain" description="Hpc2-related" evidence="3">
    <location>
        <begin position="85"/>
        <end position="129"/>
    </location>
</feature>
<feature type="compositionally biased region" description="Polar residues" evidence="2">
    <location>
        <begin position="1013"/>
        <end position="1032"/>
    </location>
</feature>
<evidence type="ECO:0000256" key="2">
    <source>
        <dbReference type="SAM" id="MobiDB-lite"/>
    </source>
</evidence>
<feature type="region of interest" description="Disordered" evidence="2">
    <location>
        <begin position="653"/>
        <end position="673"/>
    </location>
</feature>
<dbReference type="PANTHER" id="PTHR21669:SF28">
    <property type="entry name" value="YEMANUCLEIN"/>
    <property type="match status" value="1"/>
</dbReference>
<dbReference type="GeneID" id="136803987"/>
<feature type="region of interest" description="Disordered" evidence="2">
    <location>
        <begin position="402"/>
        <end position="434"/>
    </location>
</feature>
<feature type="compositionally biased region" description="Polar residues" evidence="2">
    <location>
        <begin position="905"/>
        <end position="947"/>
    </location>
</feature>
<feature type="compositionally biased region" description="Polar residues" evidence="2">
    <location>
        <begin position="1196"/>
        <end position="1205"/>
    </location>
</feature>
<dbReference type="Pfam" id="PF14075">
    <property type="entry name" value="UBN_AB"/>
    <property type="match status" value="1"/>
</dbReference>
<dbReference type="InterPro" id="IPR014840">
    <property type="entry name" value="HRD"/>
</dbReference>
<feature type="compositionally biased region" description="Polar residues" evidence="2">
    <location>
        <begin position="806"/>
        <end position="819"/>
    </location>
</feature>
<feature type="region of interest" description="Disordered" evidence="2">
    <location>
        <begin position="1171"/>
        <end position="1205"/>
    </location>
</feature>
<feature type="compositionally biased region" description="Polar residues" evidence="2">
    <location>
        <begin position="1238"/>
        <end position="1248"/>
    </location>
</feature>